<evidence type="ECO:0000256" key="4">
    <source>
        <dbReference type="SAM" id="MobiDB-lite"/>
    </source>
</evidence>
<dbReference type="Gene3D" id="6.10.250.3390">
    <property type="match status" value="1"/>
</dbReference>
<evidence type="ECO:0000256" key="1">
    <source>
        <dbReference type="ARBA" id="ARBA00010111"/>
    </source>
</evidence>
<keyword evidence="2 5" id="KW-0689">Ribosomal protein</keyword>
<comment type="caution">
    <text evidence="5">The sequence shown here is derived from an EMBL/GenBank/DDBJ whole genome shotgun (WGS) entry which is preliminary data.</text>
</comment>
<dbReference type="GO" id="GO:0005762">
    <property type="term" value="C:mitochondrial large ribosomal subunit"/>
    <property type="evidence" value="ECO:0007669"/>
    <property type="project" value="TreeGrafter"/>
</dbReference>
<dbReference type="Pfam" id="PF00468">
    <property type="entry name" value="Ribosomal_L34"/>
    <property type="match status" value="1"/>
</dbReference>
<organism evidence="5 6">
    <name type="scientific">Pichia kudriavzevii</name>
    <name type="common">Yeast</name>
    <name type="synonym">Issatchenkia orientalis</name>
    <dbReference type="NCBI Taxonomy" id="4909"/>
    <lineage>
        <taxon>Eukaryota</taxon>
        <taxon>Fungi</taxon>
        <taxon>Dikarya</taxon>
        <taxon>Ascomycota</taxon>
        <taxon>Saccharomycotina</taxon>
        <taxon>Pichiomycetes</taxon>
        <taxon>Pichiales</taxon>
        <taxon>Pichiaceae</taxon>
        <taxon>Pichia</taxon>
    </lineage>
</organism>
<dbReference type="InterPro" id="IPR000271">
    <property type="entry name" value="Ribosomal_bL34"/>
</dbReference>
<dbReference type="PANTHER" id="PTHR14503:SF4">
    <property type="entry name" value="LARGE RIBOSOMAL SUBUNIT PROTEIN BL34M"/>
    <property type="match status" value="1"/>
</dbReference>
<evidence type="ECO:0000313" key="6">
    <source>
        <dbReference type="Proteomes" id="UP000195871"/>
    </source>
</evidence>
<reference evidence="5 6" key="1">
    <citation type="submission" date="2017-05" db="EMBL/GenBank/DDBJ databases">
        <title>The Genome Sequence of Candida krusei Ckrusei653.</title>
        <authorList>
            <person name="Cuomo C."/>
            <person name="Forche A."/>
            <person name="Young S."/>
            <person name="Abouelleil A."/>
            <person name="Cao P."/>
            <person name="Chapman S."/>
            <person name="Cusick C."/>
            <person name="Shea T."/>
            <person name="Nusbaum C."/>
            <person name="Birren B."/>
        </authorList>
    </citation>
    <scope>NUCLEOTIDE SEQUENCE [LARGE SCALE GENOMIC DNA]</scope>
    <source>
        <strain evidence="5 6">Ckrusei653</strain>
    </source>
</reference>
<dbReference type="EMBL" id="NHMM01000009">
    <property type="protein sequence ID" value="OUT20224.1"/>
    <property type="molecule type" value="Genomic_DNA"/>
</dbReference>
<proteinExistence type="inferred from homology"/>
<gene>
    <name evidence="5" type="ORF">CAS74_004967</name>
</gene>
<dbReference type="Gene3D" id="1.10.287.3980">
    <property type="match status" value="1"/>
</dbReference>
<dbReference type="VEuPathDB" id="FungiDB:C5L36_0A13130"/>
<dbReference type="GO" id="GO:0006412">
    <property type="term" value="P:translation"/>
    <property type="evidence" value="ECO:0007669"/>
    <property type="project" value="InterPro"/>
</dbReference>
<dbReference type="Pfam" id="PF08203">
    <property type="entry name" value="RNA_polI_A14"/>
    <property type="match status" value="1"/>
</dbReference>
<dbReference type="PANTHER" id="PTHR14503">
    <property type="entry name" value="MITOCHONDRIAL RIBOSOMAL PROTEIN 34 FAMILY MEMBER"/>
    <property type="match status" value="1"/>
</dbReference>
<dbReference type="Proteomes" id="UP000195871">
    <property type="component" value="Unassembled WGS sequence"/>
</dbReference>
<evidence type="ECO:0000313" key="5">
    <source>
        <dbReference type="EMBL" id="OUT20224.1"/>
    </source>
</evidence>
<sequence>MFAILKSSFAAVKAASTPSVRLSAPGIPALSGIFMQQRFGSRGGNRGNTYQPNTLKRKRRLGFLARMKSRTGRQIIEPYKMSRQGQRFRAVKDDTTNPTLFKVMESQTFLQDETVLSYVDEFINKHPLNSLQSGSSEIATGSSTYSGINPTVLSQLNRLQRSLRGLPPLFDDETVPPSQQTATDSQPTENKKIVFDE</sequence>
<dbReference type="VEuPathDB" id="FungiDB:C5L36_0A13120"/>
<name>A0A1Z8JI16_PICKU</name>
<keyword evidence="3" id="KW-0687">Ribonucleoprotein</keyword>
<dbReference type="NCBIfam" id="TIGR01030">
    <property type="entry name" value="rpmH_bact"/>
    <property type="match status" value="1"/>
</dbReference>
<protein>
    <submittedName>
        <fullName evidence="5">Ribosomal protein L34</fullName>
    </submittedName>
</protein>
<feature type="compositionally biased region" description="Polar residues" evidence="4">
    <location>
        <begin position="176"/>
        <end position="188"/>
    </location>
</feature>
<accession>A0A1Z8JI16</accession>
<dbReference type="InterPro" id="IPR013239">
    <property type="entry name" value="RNA_polI_Rpa14"/>
</dbReference>
<evidence type="ECO:0000256" key="2">
    <source>
        <dbReference type="ARBA" id="ARBA00022980"/>
    </source>
</evidence>
<dbReference type="GO" id="GO:0003735">
    <property type="term" value="F:structural constituent of ribosome"/>
    <property type="evidence" value="ECO:0007669"/>
    <property type="project" value="InterPro"/>
</dbReference>
<evidence type="ECO:0000256" key="3">
    <source>
        <dbReference type="ARBA" id="ARBA00023274"/>
    </source>
</evidence>
<dbReference type="AlphaFoldDB" id="A0A1Z8JI16"/>
<feature type="region of interest" description="Disordered" evidence="4">
    <location>
        <begin position="167"/>
        <end position="197"/>
    </location>
</feature>
<comment type="similarity">
    <text evidence="1">Belongs to the bacterial ribosomal protein bL34 family.</text>
</comment>